<dbReference type="OrthoDB" id="5244399at2"/>
<dbReference type="KEGG" id="ptaw:DW352_23165"/>
<dbReference type="SUPFAM" id="SSF160544">
    <property type="entry name" value="EscU C-terminal domain-like"/>
    <property type="match status" value="1"/>
</dbReference>
<dbReference type="RefSeq" id="WP_115693541.1">
    <property type="nucleotide sequence ID" value="NZ_CP031417.1"/>
</dbReference>
<dbReference type="InterPro" id="IPR029025">
    <property type="entry name" value="T3SS_substrate_exporter_C"/>
</dbReference>
<proteinExistence type="inferred from homology"/>
<dbReference type="EMBL" id="CP031417">
    <property type="protein sequence ID" value="AXK83162.1"/>
    <property type="molecule type" value="Genomic_DNA"/>
</dbReference>
<dbReference type="PANTHER" id="PTHR30531:SF12">
    <property type="entry name" value="FLAGELLAR BIOSYNTHETIC PROTEIN FLHB"/>
    <property type="match status" value="1"/>
</dbReference>
<gene>
    <name evidence="3" type="ORF">DW352_23165</name>
</gene>
<dbReference type="GO" id="GO:0005886">
    <property type="term" value="C:plasma membrane"/>
    <property type="evidence" value="ECO:0007669"/>
    <property type="project" value="TreeGrafter"/>
</dbReference>
<dbReference type="InterPro" id="IPR006135">
    <property type="entry name" value="T3SS_substrate_exporter"/>
</dbReference>
<dbReference type="Gene3D" id="3.40.1690.10">
    <property type="entry name" value="secretion proteins EscU"/>
    <property type="match status" value="1"/>
</dbReference>
<accession>A0A346A1W5</accession>
<protein>
    <submittedName>
        <fullName evidence="3">Type III secretion protein</fullName>
    </submittedName>
</protein>
<reference evidence="3 4" key="1">
    <citation type="submission" date="2018-07" db="EMBL/GenBank/DDBJ databases">
        <authorList>
            <person name="Quirk P.G."/>
            <person name="Krulwich T.A."/>
        </authorList>
    </citation>
    <scope>NUCLEOTIDE SEQUENCE [LARGE SCALE GENOMIC DNA]</scope>
    <source>
        <strain evidence="3 4">CC-BB4</strain>
    </source>
</reference>
<feature type="region of interest" description="Disordered" evidence="2">
    <location>
        <begin position="86"/>
        <end position="107"/>
    </location>
</feature>
<sequence>MTTRKLAVALEYERPNAPRVTAIGHDALAERIVELATEHGVPLHENPQLAAALSQVELEAEIPEKLYRAVAEVLGYVLRVSGKAKEHRAGPAAGYAIPANSDPYRKK</sequence>
<name>A0A346A1W5_9HYPH</name>
<dbReference type="GO" id="GO:0009306">
    <property type="term" value="P:protein secretion"/>
    <property type="evidence" value="ECO:0007669"/>
    <property type="project" value="InterPro"/>
</dbReference>
<evidence type="ECO:0000313" key="4">
    <source>
        <dbReference type="Proteomes" id="UP000254889"/>
    </source>
</evidence>
<evidence type="ECO:0000256" key="1">
    <source>
        <dbReference type="ARBA" id="ARBA00010690"/>
    </source>
</evidence>
<keyword evidence="4" id="KW-1185">Reference proteome</keyword>
<organism evidence="3 4">
    <name type="scientific">Pseudolabrys taiwanensis</name>
    <dbReference type="NCBI Taxonomy" id="331696"/>
    <lineage>
        <taxon>Bacteria</taxon>
        <taxon>Pseudomonadati</taxon>
        <taxon>Pseudomonadota</taxon>
        <taxon>Alphaproteobacteria</taxon>
        <taxon>Hyphomicrobiales</taxon>
        <taxon>Xanthobacteraceae</taxon>
        <taxon>Pseudolabrys</taxon>
    </lineage>
</organism>
<comment type="similarity">
    <text evidence="1">Belongs to the type III secretion exporter family.</text>
</comment>
<dbReference type="Pfam" id="PF01312">
    <property type="entry name" value="Bac_export_2"/>
    <property type="match status" value="1"/>
</dbReference>
<dbReference type="Proteomes" id="UP000254889">
    <property type="component" value="Chromosome"/>
</dbReference>
<dbReference type="PANTHER" id="PTHR30531">
    <property type="entry name" value="FLAGELLAR BIOSYNTHETIC PROTEIN FLHB"/>
    <property type="match status" value="1"/>
</dbReference>
<dbReference type="AlphaFoldDB" id="A0A346A1W5"/>
<evidence type="ECO:0000256" key="2">
    <source>
        <dbReference type="SAM" id="MobiDB-lite"/>
    </source>
</evidence>
<evidence type="ECO:0000313" key="3">
    <source>
        <dbReference type="EMBL" id="AXK83162.1"/>
    </source>
</evidence>